<comment type="caution">
    <text evidence="1">The sequence shown here is derived from an EMBL/GenBank/DDBJ whole genome shotgun (WGS) entry which is preliminary data.</text>
</comment>
<reference evidence="1" key="1">
    <citation type="submission" date="2020-07" db="EMBL/GenBank/DDBJ databases">
        <title>Multicomponent nature underlies the extraordinary mechanical properties of spider dragline silk.</title>
        <authorList>
            <person name="Kono N."/>
            <person name="Nakamura H."/>
            <person name="Mori M."/>
            <person name="Yoshida Y."/>
            <person name="Ohtoshi R."/>
            <person name="Malay A.D."/>
            <person name="Moran D.A.P."/>
            <person name="Tomita M."/>
            <person name="Numata K."/>
            <person name="Arakawa K."/>
        </authorList>
    </citation>
    <scope>NUCLEOTIDE SEQUENCE</scope>
</reference>
<dbReference type="EMBL" id="BMAO01010367">
    <property type="protein sequence ID" value="GFQ66723.1"/>
    <property type="molecule type" value="Genomic_DNA"/>
</dbReference>
<keyword evidence="2" id="KW-1185">Reference proteome</keyword>
<dbReference type="Proteomes" id="UP000887116">
    <property type="component" value="Unassembled WGS sequence"/>
</dbReference>
<dbReference type="AlphaFoldDB" id="A0A8X6KBA2"/>
<evidence type="ECO:0000313" key="2">
    <source>
        <dbReference type="Proteomes" id="UP000887116"/>
    </source>
</evidence>
<evidence type="ECO:0000313" key="1">
    <source>
        <dbReference type="EMBL" id="GFQ66723.1"/>
    </source>
</evidence>
<sequence>MRVCLVSLKKHFLQSRPLIPWLSLPTHNCGAMGLGCEFLTTAVYLSDCAGRRQGYWSYVEDNGGIEIRQVGKPVTIATAFRTAHAR</sequence>
<protein>
    <submittedName>
        <fullName evidence="1">Uncharacterized protein</fullName>
    </submittedName>
</protein>
<accession>A0A8X6KBA2</accession>
<name>A0A8X6KBA2_TRICU</name>
<organism evidence="1 2">
    <name type="scientific">Trichonephila clavata</name>
    <name type="common">Joro spider</name>
    <name type="synonym">Nephila clavata</name>
    <dbReference type="NCBI Taxonomy" id="2740835"/>
    <lineage>
        <taxon>Eukaryota</taxon>
        <taxon>Metazoa</taxon>
        <taxon>Ecdysozoa</taxon>
        <taxon>Arthropoda</taxon>
        <taxon>Chelicerata</taxon>
        <taxon>Arachnida</taxon>
        <taxon>Araneae</taxon>
        <taxon>Araneomorphae</taxon>
        <taxon>Entelegynae</taxon>
        <taxon>Araneoidea</taxon>
        <taxon>Nephilidae</taxon>
        <taxon>Trichonephila</taxon>
    </lineage>
</organism>
<proteinExistence type="predicted"/>
<gene>
    <name evidence="1" type="ORF">TNCT_521301</name>
</gene>